<dbReference type="AGR" id="MGI:1921979"/>
<dbReference type="SMR" id="A0A0N4SVW0"/>
<reference evidence="1 3" key="1">
    <citation type="journal article" date="2009" name="PLoS Biol.">
        <title>Lineage-specific biology revealed by a finished genome assembly of the mouse.</title>
        <authorList>
            <consortium name="Mouse Genome Sequencing Consortium"/>
            <person name="Church D.M."/>
            <person name="Goodstadt L."/>
            <person name="Hillier L.W."/>
            <person name="Zody M.C."/>
            <person name="Goldstein S."/>
            <person name="She X."/>
            <person name="Bult C.J."/>
            <person name="Agarwala R."/>
            <person name="Cherry J.L."/>
            <person name="DiCuccio M."/>
            <person name="Hlavina W."/>
            <person name="Kapustin Y."/>
            <person name="Meric P."/>
            <person name="Maglott D."/>
            <person name="Birtle Z."/>
            <person name="Marques A.C."/>
            <person name="Graves T."/>
            <person name="Zhou S."/>
            <person name="Teague B."/>
            <person name="Potamousis K."/>
            <person name="Churas C."/>
            <person name="Place M."/>
            <person name="Herschleb J."/>
            <person name="Runnheim R."/>
            <person name="Forrest D."/>
            <person name="Amos-Landgraf J."/>
            <person name="Schwartz D.C."/>
            <person name="Cheng Z."/>
            <person name="Lindblad-Toh K."/>
            <person name="Eichler E.E."/>
            <person name="Ponting C.P."/>
        </authorList>
    </citation>
    <scope>NUCLEOTIDE SEQUENCE [LARGE SCALE GENOMIC DNA]</scope>
    <source>
        <strain evidence="1 3">C57BL/6J</strain>
    </source>
</reference>
<dbReference type="ExpressionAtlas" id="A0A0N4SVW0">
    <property type="expression patterns" value="baseline and differential"/>
</dbReference>
<keyword evidence="3" id="KW-1185">Reference proteome</keyword>
<sequence>MSAEGVEKLSLEIAASEEESVAPTEQQDVACGLENLPVSLWPLGAEPRPKPFQLLLKTPQ</sequence>
<dbReference type="Ensembl" id="ENSMUST00000138140.3">
    <property type="protein sequence ID" value="ENSMUSP00000145263.2"/>
    <property type="gene ID" value="ENSMUSG00000034639.8"/>
</dbReference>
<name>A0A0N4SVW0_MOUSE</name>
<dbReference type="GeneTree" id="ENSGT00940000162663"/>
<dbReference type="Proteomes" id="UP000000589">
    <property type="component" value="Chromosome 6"/>
</dbReference>
<gene>
    <name evidence="1 2" type="primary">Setmar</name>
</gene>
<dbReference type="Bgee" id="ENSMUSG00000034639">
    <property type="expression patterns" value="Expressed in ear vesicle and 215 other cell types or tissues"/>
</dbReference>
<accession>A0A0N4SVW0</accession>
<evidence type="ECO:0000313" key="3">
    <source>
        <dbReference type="Proteomes" id="UP000000589"/>
    </source>
</evidence>
<dbReference type="AlphaFoldDB" id="A0A0N4SVW0"/>
<organism evidence="1 3">
    <name type="scientific">Mus musculus</name>
    <name type="common">Mouse</name>
    <dbReference type="NCBI Taxonomy" id="10090"/>
    <lineage>
        <taxon>Eukaryota</taxon>
        <taxon>Metazoa</taxon>
        <taxon>Chordata</taxon>
        <taxon>Craniata</taxon>
        <taxon>Vertebrata</taxon>
        <taxon>Euteleostomi</taxon>
        <taxon>Mammalia</taxon>
        <taxon>Eutheria</taxon>
        <taxon>Euarchontoglires</taxon>
        <taxon>Glires</taxon>
        <taxon>Rodentia</taxon>
        <taxon>Myomorpha</taxon>
        <taxon>Muroidea</taxon>
        <taxon>Muridae</taxon>
        <taxon>Murinae</taxon>
        <taxon>Mus</taxon>
        <taxon>Mus</taxon>
    </lineage>
</organism>
<dbReference type="MGI" id="MGI:1921979">
    <property type="gene designation" value="Setmar"/>
</dbReference>
<evidence type="ECO:0000313" key="1">
    <source>
        <dbReference type="Ensembl" id="ENSMUSP00000145263.2"/>
    </source>
</evidence>
<reference evidence="1" key="4">
    <citation type="submission" date="2025-09" db="UniProtKB">
        <authorList>
            <consortium name="Ensembl"/>
        </authorList>
    </citation>
    <scope>IDENTIFICATION</scope>
    <source>
        <strain evidence="1">C57BL/6J</strain>
    </source>
</reference>
<reference evidence="1 3" key="2">
    <citation type="journal article" date="2011" name="PLoS Biol.">
        <title>Modernizing reference genome assemblies.</title>
        <authorList>
            <person name="Church D.M."/>
            <person name="Schneider V.A."/>
            <person name="Graves T."/>
            <person name="Auger K."/>
            <person name="Cunningham F."/>
            <person name="Bouk N."/>
            <person name="Chen H.C."/>
            <person name="Agarwala R."/>
            <person name="McLaren W.M."/>
            <person name="Ritchie G.R."/>
            <person name="Albracht D."/>
            <person name="Kremitzki M."/>
            <person name="Rock S."/>
            <person name="Kotkiewicz H."/>
            <person name="Kremitzki C."/>
            <person name="Wollam A."/>
            <person name="Trani L."/>
            <person name="Fulton L."/>
            <person name="Fulton R."/>
            <person name="Matthews L."/>
            <person name="Whitehead S."/>
            <person name="Chow W."/>
            <person name="Torrance J."/>
            <person name="Dunn M."/>
            <person name="Harden G."/>
            <person name="Threadgold G."/>
            <person name="Wood J."/>
            <person name="Collins J."/>
            <person name="Heath P."/>
            <person name="Griffiths G."/>
            <person name="Pelan S."/>
            <person name="Grafham D."/>
            <person name="Eichler E.E."/>
            <person name="Weinstock G."/>
            <person name="Mardis E.R."/>
            <person name="Wilson R.K."/>
            <person name="Howe K."/>
            <person name="Flicek P."/>
            <person name="Hubbard T."/>
        </authorList>
    </citation>
    <scope>NUCLEOTIDE SEQUENCE [LARGE SCALE GENOMIC DNA]</scope>
    <source>
        <strain evidence="1 3">C57BL/6J</strain>
    </source>
</reference>
<evidence type="ECO:0000313" key="2">
    <source>
        <dbReference type="MGI" id="MGI:1921979"/>
    </source>
</evidence>
<protein>
    <submittedName>
        <fullName evidence="1">SET domain without mariner transposase fusion</fullName>
    </submittedName>
</protein>
<reference evidence="1" key="3">
    <citation type="submission" date="2025-08" db="UniProtKB">
        <authorList>
            <consortium name="Ensembl"/>
        </authorList>
    </citation>
    <scope>IDENTIFICATION</scope>
    <source>
        <strain evidence="1">C57BL/6J</strain>
    </source>
</reference>
<proteinExistence type="predicted"/>
<dbReference type="VEuPathDB" id="HostDB:ENSMUSG00000034639"/>